<evidence type="ECO:0000313" key="4">
    <source>
        <dbReference type="EMBL" id="OJD33594.1"/>
    </source>
</evidence>
<dbReference type="STRING" id="236234.A0A1J9R018"/>
<feature type="compositionally biased region" description="Polar residues" evidence="2">
    <location>
        <begin position="264"/>
        <end position="273"/>
    </location>
</feature>
<protein>
    <submittedName>
        <fullName evidence="4">C2h2 transcription factor</fullName>
    </submittedName>
</protein>
<dbReference type="GO" id="GO:0006357">
    <property type="term" value="P:regulation of transcription by RNA polymerase II"/>
    <property type="evidence" value="ECO:0007669"/>
    <property type="project" value="TreeGrafter"/>
</dbReference>
<gene>
    <name evidence="4" type="ORF">BKCO1_2900013</name>
</gene>
<feature type="region of interest" description="Disordered" evidence="2">
    <location>
        <begin position="250"/>
        <end position="291"/>
    </location>
</feature>
<feature type="compositionally biased region" description="Polar residues" evidence="2">
    <location>
        <begin position="198"/>
        <end position="219"/>
    </location>
</feature>
<feature type="region of interest" description="Disordered" evidence="2">
    <location>
        <begin position="374"/>
        <end position="450"/>
    </location>
</feature>
<dbReference type="InterPro" id="IPR051061">
    <property type="entry name" value="Zinc_finger_trans_reg"/>
</dbReference>
<feature type="compositionally biased region" description="Polar residues" evidence="2">
    <location>
        <begin position="174"/>
        <end position="183"/>
    </location>
</feature>
<feature type="compositionally biased region" description="Polar residues" evidence="2">
    <location>
        <begin position="379"/>
        <end position="390"/>
    </location>
</feature>
<evidence type="ECO:0000256" key="1">
    <source>
        <dbReference type="PROSITE-ProRule" id="PRU00042"/>
    </source>
</evidence>
<dbReference type="Gene3D" id="3.30.160.60">
    <property type="entry name" value="Classic Zinc Finger"/>
    <property type="match status" value="1"/>
</dbReference>
<sequence length="747" mass="82084">MLACYPRRQHANSPSLPSPTPSHLNYLSHLHHQASVPSPTELQNDKALRNYFQQQQSSTPLPTTSRPDANQFADQYMTTSFDFSNPSVRIQQSTAGAQLPNTYPTANLMMDTGANALGWEFANNGQLNAAPSTLHSSAIKNSRRTHQRSPSSSTNGSNVSATSGYNPAFHYYPNSEQHPSTPQAPKVESSYNAEDISGTFSNHLPTPSHTPTQDTFNQANTYSSFNNMHVHDGGMAAHMAMKQALMDQHHQAGNDGNCPDFGHSSRQSVSSYGADSPATPHNAQEDYSDDRFKVPTNGEKCFPRVENWIDEYLQYPDDADIRPVPKLDRTMTDIYADELFNPNAMAPAPAKQSSQQPSNALLSPFRNVMNDRLQAAHQARSQSPVSSMSRGVSPFRQGSPLAPPNNSFASPQVRLGSAQQLREQQKAEADAYALQRSQRQPDMSEPKTISPKDALLDYHESEEDAKMPLFPEASGNDYDHSYTSGDQTHYDGSSEVSYGSTATSQGGSWTGQAATNFPSVSGPSPPQSNFNFVAPSVPNVMHSLNFTNTATPYRSVTSVPSSGQDENPQFHPQLTSMDSSASEMPESSQASNDDCSTPVQRPDNLHADTGTYTCTYHGCSLRFETPQKLQKHKRDGHRPHPPTPGVGSGMTSAQLLARNSQAGPHKCERVNPTTGKPCNTIFSRPYDLTRHEDTIHNCRKQKVRCALCVEEKTFSRNDALTRHMRVVHPEVDFPGKHRRRGGGSSYE</sequence>
<accession>A0A1J9R018</accession>
<dbReference type="PANTHER" id="PTHR46179">
    <property type="entry name" value="ZINC FINGER PROTEIN"/>
    <property type="match status" value="1"/>
</dbReference>
<feature type="region of interest" description="Disordered" evidence="2">
    <location>
        <begin position="627"/>
        <end position="649"/>
    </location>
</feature>
<keyword evidence="5" id="KW-1185">Reference proteome</keyword>
<feature type="region of interest" description="Disordered" evidence="2">
    <location>
        <begin position="555"/>
        <end position="603"/>
    </location>
</feature>
<dbReference type="Pfam" id="PF00096">
    <property type="entry name" value="zf-C2H2"/>
    <property type="match status" value="1"/>
</dbReference>
<feature type="region of interest" description="Disordered" evidence="2">
    <location>
        <begin position="138"/>
        <end position="219"/>
    </location>
</feature>
<evidence type="ECO:0000313" key="5">
    <source>
        <dbReference type="Proteomes" id="UP000183809"/>
    </source>
</evidence>
<keyword evidence="1" id="KW-0862">Zinc</keyword>
<dbReference type="GeneID" id="31014030"/>
<dbReference type="PANTHER" id="PTHR46179:SF19">
    <property type="entry name" value="C2H2 FINGER DOMAIN TRANSCRIPTION FACTOR (EUROFUNG)-RELATED"/>
    <property type="match status" value="1"/>
</dbReference>
<dbReference type="OrthoDB" id="7295497at2759"/>
<organism evidence="4 5">
    <name type="scientific">Diplodia corticola</name>
    <dbReference type="NCBI Taxonomy" id="236234"/>
    <lineage>
        <taxon>Eukaryota</taxon>
        <taxon>Fungi</taxon>
        <taxon>Dikarya</taxon>
        <taxon>Ascomycota</taxon>
        <taxon>Pezizomycotina</taxon>
        <taxon>Dothideomycetes</taxon>
        <taxon>Dothideomycetes incertae sedis</taxon>
        <taxon>Botryosphaeriales</taxon>
        <taxon>Botryosphaeriaceae</taxon>
        <taxon>Diplodia</taxon>
    </lineage>
</organism>
<feature type="domain" description="C2H2-type" evidence="3">
    <location>
        <begin position="612"/>
        <end position="642"/>
    </location>
</feature>
<dbReference type="GO" id="GO:0008270">
    <property type="term" value="F:zinc ion binding"/>
    <property type="evidence" value="ECO:0007669"/>
    <property type="project" value="UniProtKB-KW"/>
</dbReference>
<feature type="compositionally biased region" description="Polar residues" evidence="2">
    <location>
        <begin position="481"/>
        <end position="510"/>
    </location>
</feature>
<dbReference type="Proteomes" id="UP000183809">
    <property type="component" value="Unassembled WGS sequence"/>
</dbReference>
<dbReference type="SMART" id="SM00355">
    <property type="entry name" value="ZnF_C2H2"/>
    <property type="match status" value="3"/>
</dbReference>
<dbReference type="PROSITE" id="PS00028">
    <property type="entry name" value="ZINC_FINGER_C2H2_1"/>
    <property type="match status" value="1"/>
</dbReference>
<feature type="compositionally biased region" description="Basic residues" evidence="2">
    <location>
        <begin position="629"/>
        <end position="640"/>
    </location>
</feature>
<keyword evidence="1" id="KW-0479">Metal-binding</keyword>
<name>A0A1J9R018_9PEZI</name>
<feature type="region of interest" description="Disordered" evidence="2">
    <location>
        <begin position="468"/>
        <end position="510"/>
    </location>
</feature>
<feature type="compositionally biased region" description="Polar residues" evidence="2">
    <location>
        <begin position="555"/>
        <end position="599"/>
    </location>
</feature>
<evidence type="ECO:0000259" key="3">
    <source>
        <dbReference type="PROSITE" id="PS50157"/>
    </source>
</evidence>
<dbReference type="EMBL" id="MNUE01000029">
    <property type="protein sequence ID" value="OJD33594.1"/>
    <property type="molecule type" value="Genomic_DNA"/>
</dbReference>
<dbReference type="GO" id="GO:0005634">
    <property type="term" value="C:nucleus"/>
    <property type="evidence" value="ECO:0007669"/>
    <property type="project" value="TreeGrafter"/>
</dbReference>
<dbReference type="RefSeq" id="XP_020129854.1">
    <property type="nucleotide sequence ID" value="XM_020273769.1"/>
</dbReference>
<keyword evidence="1" id="KW-0863">Zinc-finger</keyword>
<dbReference type="AlphaFoldDB" id="A0A1J9R018"/>
<feature type="region of interest" description="Disordered" evidence="2">
    <location>
        <begin position="1"/>
        <end position="21"/>
    </location>
</feature>
<comment type="caution">
    <text evidence="4">The sequence shown here is derived from an EMBL/GenBank/DDBJ whole genome shotgun (WGS) entry which is preliminary data.</text>
</comment>
<feature type="compositionally biased region" description="Low complexity" evidence="2">
    <location>
        <begin position="149"/>
        <end position="164"/>
    </location>
</feature>
<dbReference type="InterPro" id="IPR013087">
    <property type="entry name" value="Znf_C2H2_type"/>
</dbReference>
<evidence type="ECO:0000256" key="2">
    <source>
        <dbReference type="SAM" id="MobiDB-lite"/>
    </source>
</evidence>
<reference evidence="4 5" key="1">
    <citation type="submission" date="2016-10" db="EMBL/GenBank/DDBJ databases">
        <title>Proteomics and genomics reveal pathogen-plant mechanisms compatible with a hemibiotrophic lifestyle of Diplodia corticola.</title>
        <authorList>
            <person name="Fernandes I."/>
            <person name="De Jonge R."/>
            <person name="Van De Peer Y."/>
            <person name="Devreese B."/>
            <person name="Alves A."/>
            <person name="Esteves A.C."/>
        </authorList>
    </citation>
    <scope>NUCLEOTIDE SEQUENCE [LARGE SCALE GENOMIC DNA]</scope>
    <source>
        <strain evidence="4 5">CBS 112549</strain>
    </source>
</reference>
<dbReference type="PROSITE" id="PS50157">
    <property type="entry name" value="ZINC_FINGER_C2H2_2"/>
    <property type="match status" value="1"/>
</dbReference>
<proteinExistence type="predicted"/>